<dbReference type="Proteomes" id="UP000269721">
    <property type="component" value="Unassembled WGS sequence"/>
</dbReference>
<reference evidence="3" key="1">
    <citation type="journal article" date="2018" name="Nat. Microbiol.">
        <title>Leveraging single-cell genomics to expand the fungal tree of life.</title>
        <authorList>
            <person name="Ahrendt S.R."/>
            <person name="Quandt C.A."/>
            <person name="Ciobanu D."/>
            <person name="Clum A."/>
            <person name="Salamov A."/>
            <person name="Andreopoulos B."/>
            <person name="Cheng J.F."/>
            <person name="Woyke T."/>
            <person name="Pelin A."/>
            <person name="Henrissat B."/>
            <person name="Reynolds N.K."/>
            <person name="Benny G.L."/>
            <person name="Smith M.E."/>
            <person name="James T.Y."/>
            <person name="Grigoriev I.V."/>
        </authorList>
    </citation>
    <scope>NUCLEOTIDE SEQUENCE [LARGE SCALE GENOMIC DNA]</scope>
</reference>
<evidence type="ECO:0000256" key="1">
    <source>
        <dbReference type="SAM" id="MobiDB-lite"/>
    </source>
</evidence>
<feature type="compositionally biased region" description="Pro residues" evidence="1">
    <location>
        <begin position="207"/>
        <end position="227"/>
    </location>
</feature>
<proteinExistence type="predicted"/>
<feature type="non-terminal residue" evidence="2">
    <location>
        <position position="495"/>
    </location>
</feature>
<feature type="compositionally biased region" description="Polar residues" evidence="1">
    <location>
        <begin position="299"/>
        <end position="309"/>
    </location>
</feature>
<evidence type="ECO:0000313" key="2">
    <source>
        <dbReference type="EMBL" id="RKO87847.1"/>
    </source>
</evidence>
<feature type="compositionally biased region" description="Pro residues" evidence="1">
    <location>
        <begin position="312"/>
        <end position="329"/>
    </location>
</feature>
<dbReference type="AlphaFoldDB" id="A0A4V1IQV2"/>
<accession>A0A4V1IQV2</accession>
<sequence length="495" mass="52481">MVPKVWIGLATWPSSSLLDNLIINNFTIIQTAPNNTAQKVTERSQFVEKVEPGDLLVSVQTNGIPSSLADDIKTVIKDLTRESLEDLSIDATLALYNLKRLSASFGWVSSVCEDEITACLTLSPLSGSDPTEVTQRHVPDQKQTAFDAPGSSLLPALPLLDLLEWPAVPPSSSSDDTQPCSNPWDIDLDFLDHPAPVSNEVPADLAGPPPPPAPPPPLPPLTSPPWPADSFSLQGLGAGVGRPWPVNPLGTWQAPTFSSLAQNASANFSFPSGLANRPNYNPDFASLFPTGPSAMFNGMTPSFGVQSRGLQPLPPGVPPPPRPAPPPTSNGPKTPSNFSDGDVVDLTDVDDPDAEVEIVYAGVKRKSPETTGKDRRKPGKVANLKSPASSINSSPLTPKAHALAKRDPDSRFVSSRSGSPRPSTASSASSSSSVIDLTEVDSDEERRRPASADTCYGVVQTMIPQLDYEVYLNSGSEKEIRCSIQGDVGGSNKIC</sequence>
<feature type="compositionally biased region" description="Polar residues" evidence="1">
    <location>
        <begin position="330"/>
        <end position="339"/>
    </location>
</feature>
<keyword evidence="3" id="KW-1185">Reference proteome</keyword>
<feature type="region of interest" description="Disordered" evidence="1">
    <location>
        <begin position="191"/>
        <end position="239"/>
    </location>
</feature>
<gene>
    <name evidence="2" type="ORF">BDK51DRAFT_25720</name>
</gene>
<feature type="region of interest" description="Disordered" evidence="1">
    <location>
        <begin position="298"/>
        <end position="452"/>
    </location>
</feature>
<dbReference type="EMBL" id="KZ997121">
    <property type="protein sequence ID" value="RKO87847.1"/>
    <property type="molecule type" value="Genomic_DNA"/>
</dbReference>
<feature type="compositionally biased region" description="Low complexity" evidence="1">
    <location>
        <begin position="414"/>
        <end position="433"/>
    </location>
</feature>
<protein>
    <submittedName>
        <fullName evidence="2">Uncharacterized protein</fullName>
    </submittedName>
</protein>
<feature type="compositionally biased region" description="Acidic residues" evidence="1">
    <location>
        <begin position="342"/>
        <end position="356"/>
    </location>
</feature>
<evidence type="ECO:0000313" key="3">
    <source>
        <dbReference type="Proteomes" id="UP000269721"/>
    </source>
</evidence>
<organism evidence="2 3">
    <name type="scientific">Blyttiomyces helicus</name>
    <dbReference type="NCBI Taxonomy" id="388810"/>
    <lineage>
        <taxon>Eukaryota</taxon>
        <taxon>Fungi</taxon>
        <taxon>Fungi incertae sedis</taxon>
        <taxon>Chytridiomycota</taxon>
        <taxon>Chytridiomycota incertae sedis</taxon>
        <taxon>Chytridiomycetes</taxon>
        <taxon>Chytridiomycetes incertae sedis</taxon>
        <taxon>Blyttiomyces</taxon>
    </lineage>
</organism>
<feature type="compositionally biased region" description="Polar residues" evidence="1">
    <location>
        <begin position="386"/>
        <end position="396"/>
    </location>
</feature>
<name>A0A4V1IQV2_9FUNG</name>